<dbReference type="Pfam" id="PF03479">
    <property type="entry name" value="PCC"/>
    <property type="match status" value="1"/>
</dbReference>
<feature type="domain" description="PPC" evidence="7">
    <location>
        <begin position="265"/>
        <end position="403"/>
    </location>
</feature>
<evidence type="ECO:0000256" key="2">
    <source>
        <dbReference type="ARBA" id="ARBA00023015"/>
    </source>
</evidence>
<dbReference type="InterPro" id="IPR014476">
    <property type="entry name" value="AHL15-29"/>
</dbReference>
<name>A0A835KC81_9ROSI</name>
<dbReference type="GO" id="GO:0005634">
    <property type="term" value="C:nucleus"/>
    <property type="evidence" value="ECO:0007669"/>
    <property type="project" value="UniProtKB-SubCell"/>
</dbReference>
<dbReference type="CDD" id="cd11378">
    <property type="entry name" value="DUF296"/>
    <property type="match status" value="1"/>
</dbReference>
<dbReference type="InterPro" id="IPR005175">
    <property type="entry name" value="PPC_dom"/>
</dbReference>
<evidence type="ECO:0000313" key="8">
    <source>
        <dbReference type="EMBL" id="KAF9683281.1"/>
    </source>
</evidence>
<feature type="region of interest" description="Disordered" evidence="6">
    <location>
        <begin position="37"/>
        <end position="68"/>
    </location>
</feature>
<comment type="caution">
    <text evidence="8">The sequence shown here is derived from an EMBL/GenBank/DDBJ whole genome shotgun (WGS) entry which is preliminary data.</text>
</comment>
<keyword evidence="3" id="KW-0238">DNA-binding</keyword>
<protein>
    <recommendedName>
        <fullName evidence="7">PPC domain-containing protein</fullName>
    </recommendedName>
</protein>
<sequence length="462" mass="48124">MACHHLHPLVPADPDLGQLRWKVIDMGARSLLPAQMLPVQSNPSPSRTFRADKEEPKLNAAKSNENEKGKGLLGNNIAGLVVLLGDGMWLGTPGDRRVLAESPLPSVLASKKLGSPSSKSSDFVMDTVKSLSSGLREIRIEEEIRLKLANNSKWWERVDVASRTMAGYEGDSSRFVQGQNHNHLLRPELHLIQGPSSIPSSGSKDDNNTPSPPDHADQSTVHHHPDSSATTSSGGGTNPNRRPRGRPAGSKNKPKPPIIVTRDSPNALRSHVIEISNGADIVESVSIYARKRGRGVCVLSGSGTVANVTLRQPASPAGSVLTLHGRFEILSLSGTVLPPPAPPGAGGLSIFLSGGQGQVVGGNVAGPLMAAGPVVLMAASFANAVFERLPLDDQEEAVTVQVQPTASQSSGVTGNGGQMGDGGGGSGTGSGFFNMAGAHHGNYPFSGDLFGSWGGSAARPPF</sequence>
<dbReference type="Gene3D" id="3.30.1330.80">
    <property type="entry name" value="Hypothetical protein, similar to alpha- acetolactate decarboxylase, domain 2"/>
    <property type="match status" value="1"/>
</dbReference>
<evidence type="ECO:0000256" key="6">
    <source>
        <dbReference type="SAM" id="MobiDB-lite"/>
    </source>
</evidence>
<dbReference type="PANTHER" id="PTHR31100">
    <property type="entry name" value="AT-HOOK MOTIF NUCLEAR-LOCALIZED PROTEIN 15"/>
    <property type="match status" value="1"/>
</dbReference>
<keyword evidence="4" id="KW-0804">Transcription</keyword>
<evidence type="ECO:0000259" key="7">
    <source>
        <dbReference type="PROSITE" id="PS51742"/>
    </source>
</evidence>
<feature type="compositionally biased region" description="Low complexity" evidence="6">
    <location>
        <begin position="192"/>
        <end position="202"/>
    </location>
</feature>
<evidence type="ECO:0000256" key="1">
    <source>
        <dbReference type="ARBA" id="ARBA00004123"/>
    </source>
</evidence>
<dbReference type="SUPFAM" id="SSF117856">
    <property type="entry name" value="AF0104/ALDC/Ptd012-like"/>
    <property type="match status" value="1"/>
</dbReference>
<dbReference type="PANTHER" id="PTHR31100:SF51">
    <property type="entry name" value="AT-HOOK MOTIF NUCLEAR-LOCALIZED PROTEIN 29"/>
    <property type="match status" value="1"/>
</dbReference>
<dbReference type="EMBL" id="JADGMS010000005">
    <property type="protein sequence ID" value="KAF9683281.1"/>
    <property type="molecule type" value="Genomic_DNA"/>
</dbReference>
<comment type="subcellular location">
    <subcellularLocation>
        <location evidence="1">Nucleus</location>
    </subcellularLocation>
</comment>
<evidence type="ECO:0000313" key="9">
    <source>
        <dbReference type="Proteomes" id="UP000657918"/>
    </source>
</evidence>
<evidence type="ECO:0000256" key="3">
    <source>
        <dbReference type="ARBA" id="ARBA00023125"/>
    </source>
</evidence>
<gene>
    <name evidence="8" type="ORF">SADUNF_Sadunf05G0196600</name>
</gene>
<evidence type="ECO:0000256" key="4">
    <source>
        <dbReference type="ARBA" id="ARBA00023163"/>
    </source>
</evidence>
<feature type="compositionally biased region" description="Gly residues" evidence="6">
    <location>
        <begin position="413"/>
        <end position="426"/>
    </location>
</feature>
<keyword evidence="9" id="KW-1185">Reference proteome</keyword>
<dbReference type="OrthoDB" id="2156856at2759"/>
<dbReference type="PROSITE" id="PS51742">
    <property type="entry name" value="PPC"/>
    <property type="match status" value="1"/>
</dbReference>
<dbReference type="GO" id="GO:0010228">
    <property type="term" value="P:vegetative to reproductive phase transition of meristem"/>
    <property type="evidence" value="ECO:0007669"/>
    <property type="project" value="TreeGrafter"/>
</dbReference>
<reference evidence="8 9" key="1">
    <citation type="submission" date="2020-10" db="EMBL/GenBank/DDBJ databases">
        <title>Plant Genome Project.</title>
        <authorList>
            <person name="Zhang R.-G."/>
        </authorList>
    </citation>
    <scope>NUCLEOTIDE SEQUENCE [LARGE SCALE GENOMIC DNA]</scope>
    <source>
        <strain evidence="8">FAFU-HL-1</strain>
        <tissue evidence="8">Leaf</tissue>
    </source>
</reference>
<dbReference type="Proteomes" id="UP000657918">
    <property type="component" value="Unassembled WGS sequence"/>
</dbReference>
<dbReference type="GO" id="GO:0003680">
    <property type="term" value="F:minor groove of adenine-thymine-rich DNA binding"/>
    <property type="evidence" value="ECO:0007669"/>
    <property type="project" value="InterPro"/>
</dbReference>
<keyword evidence="2" id="KW-0805">Transcription regulation</keyword>
<keyword evidence="5" id="KW-0539">Nucleus</keyword>
<dbReference type="AlphaFoldDB" id="A0A835KC81"/>
<organism evidence="8 9">
    <name type="scientific">Salix dunnii</name>
    <dbReference type="NCBI Taxonomy" id="1413687"/>
    <lineage>
        <taxon>Eukaryota</taxon>
        <taxon>Viridiplantae</taxon>
        <taxon>Streptophyta</taxon>
        <taxon>Embryophyta</taxon>
        <taxon>Tracheophyta</taxon>
        <taxon>Spermatophyta</taxon>
        <taxon>Magnoliopsida</taxon>
        <taxon>eudicotyledons</taxon>
        <taxon>Gunneridae</taxon>
        <taxon>Pentapetalae</taxon>
        <taxon>rosids</taxon>
        <taxon>fabids</taxon>
        <taxon>Malpighiales</taxon>
        <taxon>Salicaceae</taxon>
        <taxon>Saliceae</taxon>
        <taxon>Salix</taxon>
    </lineage>
</organism>
<dbReference type="FunFam" id="3.30.1330.80:FF:000002">
    <property type="entry name" value="AT-hook motif nuclear-localized protein"/>
    <property type="match status" value="1"/>
</dbReference>
<feature type="compositionally biased region" description="Polar residues" evidence="6">
    <location>
        <begin position="38"/>
        <end position="47"/>
    </location>
</feature>
<evidence type="ECO:0000256" key="5">
    <source>
        <dbReference type="ARBA" id="ARBA00023242"/>
    </source>
</evidence>
<accession>A0A835KC81</accession>
<feature type="region of interest" description="Disordered" evidence="6">
    <location>
        <begin position="192"/>
        <end position="265"/>
    </location>
</feature>
<feature type="region of interest" description="Disordered" evidence="6">
    <location>
        <begin position="402"/>
        <end position="426"/>
    </location>
</feature>
<proteinExistence type="predicted"/>
<dbReference type="GO" id="GO:0003700">
    <property type="term" value="F:DNA-binding transcription factor activity"/>
    <property type="evidence" value="ECO:0007669"/>
    <property type="project" value="TreeGrafter"/>
</dbReference>